<dbReference type="STRING" id="4081.A0A3Q7GSM8"/>
<reference evidence="1" key="1">
    <citation type="journal article" date="2012" name="Nature">
        <title>The tomato genome sequence provides insights into fleshy fruit evolution.</title>
        <authorList>
            <consortium name="Tomato Genome Consortium"/>
        </authorList>
    </citation>
    <scope>NUCLEOTIDE SEQUENCE [LARGE SCALE GENOMIC DNA]</scope>
    <source>
        <strain evidence="1">cv. Heinz 1706</strain>
    </source>
</reference>
<evidence type="ECO:0000313" key="2">
    <source>
        <dbReference type="Proteomes" id="UP000004994"/>
    </source>
</evidence>
<dbReference type="AlphaFoldDB" id="A0A3Q7GSM8"/>
<dbReference type="InParanoid" id="A0A3Q7GSM8"/>
<name>A0A3Q7GSM8_SOLLC</name>
<dbReference type="Proteomes" id="UP000004994">
    <property type="component" value="Chromosome 6"/>
</dbReference>
<reference evidence="1" key="2">
    <citation type="submission" date="2019-01" db="UniProtKB">
        <authorList>
            <consortium name="EnsemblPlants"/>
        </authorList>
    </citation>
    <scope>IDENTIFICATION</scope>
    <source>
        <strain evidence="1">cv. Heinz 1706</strain>
    </source>
</reference>
<dbReference type="Gramene" id="Solyc06g050185.1.1">
    <property type="protein sequence ID" value="Solyc06g050185.1.1"/>
    <property type="gene ID" value="Solyc06g050185.1"/>
</dbReference>
<accession>A0A3Q7GSM8</accession>
<dbReference type="Pfam" id="PF09739">
    <property type="entry name" value="MCM_bind"/>
    <property type="match status" value="1"/>
</dbReference>
<keyword evidence="2" id="KW-1185">Reference proteome</keyword>
<evidence type="ECO:0000313" key="1">
    <source>
        <dbReference type="EnsemblPlants" id="Solyc06g050185.1.1"/>
    </source>
</evidence>
<sequence>MVPGYYEIIVSLYYARDAEVVVLKPVFLFCRFLTMGRLISLSFGETALTLEYWQMAKELERLRIERL</sequence>
<protein>
    <submittedName>
        <fullName evidence="1">Uncharacterized protein</fullName>
    </submittedName>
</protein>
<proteinExistence type="predicted"/>
<dbReference type="InterPro" id="IPR019140">
    <property type="entry name" value="MCM_complex-bd"/>
</dbReference>
<organism evidence="1">
    <name type="scientific">Solanum lycopersicum</name>
    <name type="common">Tomato</name>
    <name type="synonym">Lycopersicon esculentum</name>
    <dbReference type="NCBI Taxonomy" id="4081"/>
    <lineage>
        <taxon>Eukaryota</taxon>
        <taxon>Viridiplantae</taxon>
        <taxon>Streptophyta</taxon>
        <taxon>Embryophyta</taxon>
        <taxon>Tracheophyta</taxon>
        <taxon>Spermatophyta</taxon>
        <taxon>Magnoliopsida</taxon>
        <taxon>eudicotyledons</taxon>
        <taxon>Gunneridae</taxon>
        <taxon>Pentapetalae</taxon>
        <taxon>asterids</taxon>
        <taxon>lamiids</taxon>
        <taxon>Solanales</taxon>
        <taxon>Solanaceae</taxon>
        <taxon>Solanoideae</taxon>
        <taxon>Solaneae</taxon>
        <taxon>Solanum</taxon>
        <taxon>Solanum subgen. Lycopersicon</taxon>
    </lineage>
</organism>
<dbReference type="EnsemblPlants" id="Solyc06g050185.1.1">
    <property type="protein sequence ID" value="Solyc06g050185.1.1"/>
    <property type="gene ID" value="Solyc06g050185.1"/>
</dbReference>